<dbReference type="GO" id="GO:0003676">
    <property type="term" value="F:nucleic acid binding"/>
    <property type="evidence" value="ECO:0007669"/>
    <property type="project" value="InterPro"/>
</dbReference>
<dbReference type="InParanoid" id="A0A420XR71"/>
<accession>A0A420XR71</accession>
<organism evidence="3 4">
    <name type="scientific">Motilibacter peucedani</name>
    <dbReference type="NCBI Taxonomy" id="598650"/>
    <lineage>
        <taxon>Bacteria</taxon>
        <taxon>Bacillati</taxon>
        <taxon>Actinomycetota</taxon>
        <taxon>Actinomycetes</taxon>
        <taxon>Motilibacterales</taxon>
        <taxon>Motilibacteraceae</taxon>
        <taxon>Motilibacter</taxon>
    </lineage>
</organism>
<keyword evidence="3" id="KW-0255">Endonuclease</keyword>
<proteinExistence type="inferred from homology"/>
<dbReference type="CDD" id="cd20736">
    <property type="entry name" value="PoNe_Nuclease"/>
    <property type="match status" value="1"/>
</dbReference>
<evidence type="ECO:0000313" key="4">
    <source>
        <dbReference type="Proteomes" id="UP000281955"/>
    </source>
</evidence>
<dbReference type="GO" id="GO:0004519">
    <property type="term" value="F:endonuclease activity"/>
    <property type="evidence" value="ECO:0007669"/>
    <property type="project" value="UniProtKB-KW"/>
</dbReference>
<dbReference type="Gene3D" id="3.40.1350.10">
    <property type="match status" value="1"/>
</dbReference>
<dbReference type="Pfam" id="PF02021">
    <property type="entry name" value="UPF0102"/>
    <property type="match status" value="1"/>
</dbReference>
<dbReference type="AlphaFoldDB" id="A0A420XR71"/>
<reference evidence="3 4" key="1">
    <citation type="submission" date="2018-10" db="EMBL/GenBank/DDBJ databases">
        <title>Genomic Encyclopedia of Archaeal and Bacterial Type Strains, Phase II (KMG-II): from individual species to whole genera.</title>
        <authorList>
            <person name="Goeker M."/>
        </authorList>
    </citation>
    <scope>NUCLEOTIDE SEQUENCE [LARGE SCALE GENOMIC DNA]</scope>
    <source>
        <strain evidence="3 4">RP-AC37</strain>
    </source>
</reference>
<dbReference type="InterPro" id="IPR011335">
    <property type="entry name" value="Restrct_endonuc-II-like"/>
</dbReference>
<sequence>MPVRKAEVDEAVPRQVPAGTARAALGRYGEDVAVRFLVEQGMVILERNWRCELGEVDIVARDGDTLVVCEVKTRRSERFGPPQEAVTRVKLSRLRRLAVRWLLAHDVHPPHVRIDVVAVRRDARGPAAVEHLRGVA</sequence>
<evidence type="ECO:0000256" key="2">
    <source>
        <dbReference type="HAMAP-Rule" id="MF_00048"/>
    </source>
</evidence>
<dbReference type="Proteomes" id="UP000281955">
    <property type="component" value="Unassembled WGS sequence"/>
</dbReference>
<keyword evidence="3" id="KW-0540">Nuclease</keyword>
<dbReference type="SUPFAM" id="SSF52980">
    <property type="entry name" value="Restriction endonuclease-like"/>
    <property type="match status" value="1"/>
</dbReference>
<comment type="caution">
    <text evidence="3">The sequence shown here is derived from an EMBL/GenBank/DDBJ whole genome shotgun (WGS) entry which is preliminary data.</text>
</comment>
<dbReference type="InterPro" id="IPR003509">
    <property type="entry name" value="UPF0102_YraN-like"/>
</dbReference>
<dbReference type="NCBIfam" id="NF009150">
    <property type="entry name" value="PRK12497.1-3"/>
    <property type="match status" value="1"/>
</dbReference>
<protein>
    <recommendedName>
        <fullName evidence="2">UPF0102 protein CLV35_1040</fullName>
    </recommendedName>
</protein>
<evidence type="ECO:0000256" key="1">
    <source>
        <dbReference type="ARBA" id="ARBA00006738"/>
    </source>
</evidence>
<dbReference type="InterPro" id="IPR011856">
    <property type="entry name" value="tRNA_endonuc-like_dom_sf"/>
</dbReference>
<dbReference type="PANTHER" id="PTHR34039:SF1">
    <property type="entry name" value="UPF0102 PROTEIN YRAN"/>
    <property type="match status" value="1"/>
</dbReference>
<dbReference type="HAMAP" id="MF_00048">
    <property type="entry name" value="UPF0102"/>
    <property type="match status" value="1"/>
</dbReference>
<dbReference type="RefSeq" id="WP_231121510.1">
    <property type="nucleotide sequence ID" value="NZ_RBWV01000010.1"/>
</dbReference>
<gene>
    <name evidence="3" type="ORF">CLV35_1040</name>
</gene>
<keyword evidence="3" id="KW-0378">Hydrolase</keyword>
<keyword evidence="4" id="KW-1185">Reference proteome</keyword>
<dbReference type="NCBIfam" id="NF009154">
    <property type="entry name" value="PRK12497.3-3"/>
    <property type="match status" value="1"/>
</dbReference>
<dbReference type="FunCoup" id="A0A420XR71">
    <property type="interactions" value="16"/>
</dbReference>
<comment type="similarity">
    <text evidence="1 2">Belongs to the UPF0102 family.</text>
</comment>
<evidence type="ECO:0000313" key="3">
    <source>
        <dbReference type="EMBL" id="RKS77354.1"/>
    </source>
</evidence>
<name>A0A420XR71_9ACTN</name>
<dbReference type="PANTHER" id="PTHR34039">
    <property type="entry name" value="UPF0102 PROTEIN YRAN"/>
    <property type="match status" value="1"/>
</dbReference>
<dbReference type="EMBL" id="RBWV01000010">
    <property type="protein sequence ID" value="RKS77354.1"/>
    <property type="molecule type" value="Genomic_DNA"/>
</dbReference>